<dbReference type="Proteomes" id="UP000028534">
    <property type="component" value="Unassembled WGS sequence"/>
</dbReference>
<evidence type="ECO:0000256" key="4">
    <source>
        <dbReference type="ARBA" id="ARBA00023235"/>
    </source>
</evidence>
<evidence type="ECO:0000313" key="12">
    <source>
        <dbReference type="Proteomes" id="UP000502611"/>
    </source>
</evidence>
<feature type="active site" description="Proton acceptor; specific for (S)-substrate epimerization" evidence="5">
    <location>
        <position position="247"/>
    </location>
</feature>
<dbReference type="PANTHER" id="PTHR48080:SF3">
    <property type="entry name" value="ENOLASE SUPERFAMILY MEMBER DDB_G0284701"/>
    <property type="match status" value="1"/>
</dbReference>
<keyword evidence="3 6" id="KW-0460">Magnesium</keyword>
<evidence type="ECO:0000256" key="6">
    <source>
        <dbReference type="PIRSR" id="PIRSR634603-3"/>
    </source>
</evidence>
<organism evidence="9 11">
    <name type="scientific">Sphingobium yanoikuyae</name>
    <name type="common">Sphingomonas yanoikuyae</name>
    <dbReference type="NCBI Taxonomy" id="13690"/>
    <lineage>
        <taxon>Bacteria</taxon>
        <taxon>Pseudomonadati</taxon>
        <taxon>Pseudomonadota</taxon>
        <taxon>Alphaproteobacteria</taxon>
        <taxon>Sphingomonadales</taxon>
        <taxon>Sphingomonadaceae</taxon>
        <taxon>Sphingobium</taxon>
    </lineage>
</organism>
<dbReference type="SUPFAM" id="SSF51604">
    <property type="entry name" value="Enolase C-terminal domain-like"/>
    <property type="match status" value="1"/>
</dbReference>
<dbReference type="Gene3D" id="3.30.390.10">
    <property type="entry name" value="Enolase-like, N-terminal domain"/>
    <property type="match status" value="1"/>
</dbReference>
<dbReference type="EMBL" id="JGVR01000047">
    <property type="protein sequence ID" value="KEZ14773.1"/>
    <property type="molecule type" value="Genomic_DNA"/>
</dbReference>
<geneLocation type="plasmid" evidence="12">
    <name>p-a-sy</name>
</geneLocation>
<dbReference type="GO" id="GO:0016855">
    <property type="term" value="F:racemase and epimerase activity, acting on amino acids and derivatives"/>
    <property type="evidence" value="ECO:0007669"/>
    <property type="project" value="UniProtKB-UniRule"/>
</dbReference>
<dbReference type="InterPro" id="IPR034603">
    <property type="entry name" value="Dipeptide_epimerase"/>
</dbReference>
<keyword evidence="10" id="KW-0614">Plasmid</keyword>
<comment type="cofactor">
    <cofactor evidence="6 7">
        <name>Mg(2+)</name>
        <dbReference type="ChEBI" id="CHEBI:18420"/>
    </cofactor>
    <text evidence="6 7">Binds 1 Mg(2+) ion per subunit.</text>
</comment>
<evidence type="ECO:0000256" key="2">
    <source>
        <dbReference type="ARBA" id="ARBA00022723"/>
    </source>
</evidence>
<evidence type="ECO:0000256" key="7">
    <source>
        <dbReference type="RuleBase" id="RU366006"/>
    </source>
</evidence>
<dbReference type="NCBIfam" id="NF042940">
    <property type="entry name" value="racemase_DgcA"/>
    <property type="match status" value="1"/>
</dbReference>
<feature type="domain" description="Mandelate racemase/muconate lactonizing enzyme C-terminal" evidence="8">
    <location>
        <begin position="132"/>
        <end position="223"/>
    </location>
</feature>
<dbReference type="SFLD" id="SFLDS00001">
    <property type="entry name" value="Enolase"/>
    <property type="match status" value="1"/>
</dbReference>
<dbReference type="STRING" id="13690.AX777_22960"/>
<dbReference type="EMBL" id="CP053022">
    <property type="protein sequence ID" value="QJR05649.1"/>
    <property type="molecule type" value="Genomic_DNA"/>
</dbReference>
<evidence type="ECO:0000313" key="11">
    <source>
        <dbReference type="Proteomes" id="UP000028534"/>
    </source>
</evidence>
<dbReference type="InterPro" id="IPR034593">
    <property type="entry name" value="DgoD-like"/>
</dbReference>
<dbReference type="InterPro" id="IPR029065">
    <property type="entry name" value="Enolase_C-like"/>
</dbReference>
<dbReference type="Pfam" id="PF13378">
    <property type="entry name" value="MR_MLE_C"/>
    <property type="match status" value="1"/>
</dbReference>
<dbReference type="SFLD" id="SFLDF00010">
    <property type="entry name" value="dipeptide_epimerase"/>
    <property type="match status" value="1"/>
</dbReference>
<feature type="binding site" evidence="6">
    <location>
        <position position="202"/>
    </location>
    <ligand>
        <name>Mg(2+)</name>
        <dbReference type="ChEBI" id="CHEBI:18420"/>
    </ligand>
</feature>
<keyword evidence="4 7" id="KW-0413">Isomerase</keyword>
<feature type="binding site" evidence="6">
    <location>
        <position position="176"/>
    </location>
    <ligand>
        <name>Mg(2+)</name>
        <dbReference type="ChEBI" id="CHEBI:18420"/>
    </ligand>
</feature>
<evidence type="ECO:0000256" key="1">
    <source>
        <dbReference type="ARBA" id="ARBA00008031"/>
    </source>
</evidence>
<dbReference type="EC" id="5.1.1.-" evidence="7"/>
<dbReference type="PATRIC" id="fig|13690.10.peg.4821"/>
<keyword evidence="2 6" id="KW-0479">Metal-binding</keyword>
<evidence type="ECO:0000259" key="8">
    <source>
        <dbReference type="SMART" id="SM00922"/>
    </source>
</evidence>
<dbReference type="CDD" id="cd03319">
    <property type="entry name" value="L-Ala-DL-Glu_epimerase"/>
    <property type="match status" value="1"/>
</dbReference>
<dbReference type="Gene3D" id="3.20.20.120">
    <property type="entry name" value="Enolase-like C-terminal domain"/>
    <property type="match status" value="1"/>
</dbReference>
<dbReference type="SUPFAM" id="SSF54826">
    <property type="entry name" value="Enolase N-terminal domain-like"/>
    <property type="match status" value="1"/>
</dbReference>
<geneLocation type="plasmid" evidence="10">
    <name>p-A-Sy</name>
</geneLocation>
<feature type="binding site" evidence="6">
    <location>
        <position position="225"/>
    </location>
    <ligand>
        <name>Mg(2+)</name>
        <dbReference type="ChEBI" id="CHEBI:18420"/>
    </ligand>
</feature>
<evidence type="ECO:0000313" key="9">
    <source>
        <dbReference type="EMBL" id="KEZ14773.1"/>
    </source>
</evidence>
<proteinExistence type="inferred from homology"/>
<dbReference type="PANTHER" id="PTHR48080">
    <property type="entry name" value="D-GALACTONATE DEHYDRATASE-RELATED"/>
    <property type="match status" value="1"/>
</dbReference>
<evidence type="ECO:0000313" key="10">
    <source>
        <dbReference type="EMBL" id="QJR05649.1"/>
    </source>
</evidence>
<dbReference type="InterPro" id="IPR013341">
    <property type="entry name" value="Mandelate_racemase_N_dom"/>
</dbReference>
<dbReference type="InterPro" id="IPR029017">
    <property type="entry name" value="Enolase-like_N"/>
</dbReference>
<accession>A0A084E9Y1</accession>
<name>A0A084E9Y1_SPHYA</name>
<feature type="active site" description="Proton acceptor; specific for (R)-substrate epimerization" evidence="5">
    <location>
        <position position="151"/>
    </location>
</feature>
<evidence type="ECO:0000256" key="5">
    <source>
        <dbReference type="PIRSR" id="PIRSR634603-1"/>
    </source>
</evidence>
<dbReference type="eggNOG" id="COG4948">
    <property type="taxonomic scope" value="Bacteria"/>
</dbReference>
<dbReference type="GO" id="GO:0046872">
    <property type="term" value="F:metal ion binding"/>
    <property type="evidence" value="ECO:0007669"/>
    <property type="project" value="UniProtKB-KW"/>
</dbReference>
<dbReference type="RefSeq" id="WP_017502144.1">
    <property type="nucleotide sequence ID" value="NZ_CAUUIR010000042.1"/>
</dbReference>
<dbReference type="InterPro" id="IPR013342">
    <property type="entry name" value="Mandelate_racemase_C"/>
</dbReference>
<dbReference type="SFLD" id="SFLDG00180">
    <property type="entry name" value="muconate_cycloisomerase"/>
    <property type="match status" value="1"/>
</dbReference>
<dbReference type="InterPro" id="IPR036849">
    <property type="entry name" value="Enolase-like_C_sf"/>
</dbReference>
<reference evidence="10 12" key="2">
    <citation type="submission" date="2020-04" db="EMBL/GenBank/DDBJ databases">
        <title>The Whole Genome Analysis of High salt-tolerant Sphingobium yanoikuyae YC-XJ2 with Aryl organophosphorus flame retardants (aryl-OPFRs)-degrading capacity and characteristics of Related phosphotriesterase.</title>
        <authorList>
            <person name="Li X."/>
        </authorList>
    </citation>
    <scope>NUCLEOTIDE SEQUENCE [LARGE SCALE GENOMIC DNA]</scope>
    <source>
        <strain evidence="10 12">YC-XJ2</strain>
        <plasmid evidence="10">p-A-Sy</plasmid>
        <plasmid evidence="12">p-a-sy</plasmid>
    </source>
</reference>
<evidence type="ECO:0000256" key="3">
    <source>
        <dbReference type="ARBA" id="ARBA00022842"/>
    </source>
</evidence>
<dbReference type="Proteomes" id="UP000502611">
    <property type="component" value="Plasmid p-A-Sy"/>
</dbReference>
<dbReference type="SMART" id="SM00922">
    <property type="entry name" value="MR_MLE"/>
    <property type="match status" value="1"/>
</dbReference>
<comment type="similarity">
    <text evidence="1 7">Belongs to the mandelate racemase/muconate lactonizing enzyme family.</text>
</comment>
<reference evidence="9 11" key="1">
    <citation type="submission" date="2014-03" db="EMBL/GenBank/DDBJ databases">
        <title>Genome sequence of Sphingobium yanoikuyae B1.</title>
        <authorList>
            <person name="Gan H.M."/>
            <person name="Gan H.Y."/>
            <person name="Savka M.A."/>
        </authorList>
    </citation>
    <scope>NUCLEOTIDE SEQUENCE [LARGE SCALE GENOMIC DNA]</scope>
    <source>
        <strain evidence="9 11">B1</strain>
    </source>
</reference>
<dbReference type="Pfam" id="PF02746">
    <property type="entry name" value="MR_MLE_N"/>
    <property type="match status" value="1"/>
</dbReference>
<dbReference type="AlphaFoldDB" id="A0A084E9Y1"/>
<gene>
    <name evidence="9" type="ORF">CP98_04678</name>
    <name evidence="10" type="ORF">HH800_25590</name>
</gene>
<protein>
    <recommendedName>
        <fullName evidence="7">Dipeptide epimerase</fullName>
        <ecNumber evidence="7">5.1.1.-</ecNumber>
    </recommendedName>
</protein>
<sequence length="330" mass="34398">MARTLTALGESFPLATPFRISRGVKTAADVVTVTLSEGGVIGRGECVPYPRYGESVESSIIEIEAIREALESGIDRRVLIDMLPAGAARNAVDCALWDLELRLSGSDIATAMGLARPLTPIATAMTVGLDTPDAMGLAAAALADVPLIKVKVDRTDPAAQLRAVRAAAPSPRMIVDPNESWTMAEVSDLQALMIDLRVDLLEQPLPAHEDGDLNGFSSAILIAADESIHVAADLDSLPDGYGVVNIKLDKTGGLTAALDLAQAARARGLGVMTGCMICSSLSVAPAWAIAADSDFVDLDGPLWLSVDREGGVTGVRGHLLPAQPGFWGGL</sequence>